<dbReference type="RefSeq" id="WP_109908032.1">
    <property type="nucleotide sequence ID" value="NZ_QGLE01000020.1"/>
</dbReference>
<keyword evidence="3" id="KW-1185">Reference proteome</keyword>
<dbReference type="AlphaFoldDB" id="A0A317DT91"/>
<sequence length="195" mass="21007">MTVERRWIIGLIAALTLSLAGNLVIAGIVVARRFDNPPPPFSFETPSGAEGMFGELSPDGRAAVRATMRDARRDLKDTYKEMRGLRAQIRALLYADVLDRPALEAALDKLTALSASVQSRVQHSFVEAVTHMSAEDRRRFTPARPERPRRHDAGGPPPEAPPPGETPPPGDMPPPPDAPPPNAPPPGAPPATDRP</sequence>
<protein>
    <recommendedName>
        <fullName evidence="4">Periplasmic heavy metal sensor</fullName>
    </recommendedName>
</protein>
<dbReference type="EMBL" id="QGLE01000020">
    <property type="protein sequence ID" value="PWR17889.1"/>
    <property type="molecule type" value="Genomic_DNA"/>
</dbReference>
<evidence type="ECO:0008006" key="4">
    <source>
        <dbReference type="Google" id="ProtNLM"/>
    </source>
</evidence>
<proteinExistence type="predicted"/>
<dbReference type="Gene3D" id="1.20.120.1490">
    <property type="match status" value="1"/>
</dbReference>
<feature type="region of interest" description="Disordered" evidence="1">
    <location>
        <begin position="132"/>
        <end position="195"/>
    </location>
</feature>
<organism evidence="2 3">
    <name type="scientific">Zavarzinia aquatilis</name>
    <dbReference type="NCBI Taxonomy" id="2211142"/>
    <lineage>
        <taxon>Bacteria</taxon>
        <taxon>Pseudomonadati</taxon>
        <taxon>Pseudomonadota</taxon>
        <taxon>Alphaproteobacteria</taxon>
        <taxon>Rhodospirillales</taxon>
        <taxon>Zavarziniaceae</taxon>
        <taxon>Zavarzinia</taxon>
    </lineage>
</organism>
<dbReference type="Proteomes" id="UP000245461">
    <property type="component" value="Unassembled WGS sequence"/>
</dbReference>
<reference evidence="2 3" key="1">
    <citation type="submission" date="2018-05" db="EMBL/GenBank/DDBJ databases">
        <title>Zavarzinia sp. HR-AS.</title>
        <authorList>
            <person name="Lee Y."/>
            <person name="Jeon C.O."/>
        </authorList>
    </citation>
    <scope>NUCLEOTIDE SEQUENCE [LARGE SCALE GENOMIC DNA]</scope>
    <source>
        <strain evidence="2 3">HR-AS</strain>
    </source>
</reference>
<dbReference type="InterPro" id="IPR025961">
    <property type="entry name" value="Metal_resist"/>
</dbReference>
<evidence type="ECO:0000313" key="3">
    <source>
        <dbReference type="Proteomes" id="UP000245461"/>
    </source>
</evidence>
<comment type="caution">
    <text evidence="2">The sequence shown here is derived from an EMBL/GenBank/DDBJ whole genome shotgun (WGS) entry which is preliminary data.</text>
</comment>
<accession>A0A317DT91</accession>
<feature type="compositionally biased region" description="Pro residues" evidence="1">
    <location>
        <begin position="155"/>
        <end position="189"/>
    </location>
</feature>
<evidence type="ECO:0000313" key="2">
    <source>
        <dbReference type="EMBL" id="PWR17889.1"/>
    </source>
</evidence>
<dbReference type="Pfam" id="PF13801">
    <property type="entry name" value="Metal_resist"/>
    <property type="match status" value="1"/>
</dbReference>
<dbReference type="OrthoDB" id="7279457at2"/>
<gene>
    <name evidence="2" type="ORF">DKG74_20430</name>
</gene>
<evidence type="ECO:0000256" key="1">
    <source>
        <dbReference type="SAM" id="MobiDB-lite"/>
    </source>
</evidence>
<feature type="compositionally biased region" description="Basic and acidic residues" evidence="1">
    <location>
        <begin position="133"/>
        <end position="153"/>
    </location>
</feature>
<name>A0A317DT91_9PROT</name>